<evidence type="ECO:0000313" key="1">
    <source>
        <dbReference type="EMBL" id="DAF85171.1"/>
    </source>
</evidence>
<sequence length="30" mass="3492">MFSVHSVPTGWLFGDNRGHVLLFFKRINLC</sequence>
<protein>
    <submittedName>
        <fullName evidence="1">Uncharacterized protein</fullName>
    </submittedName>
</protein>
<reference evidence="1" key="1">
    <citation type="journal article" date="2021" name="Proc. Natl. Acad. Sci. U.S.A.">
        <title>A Catalog of Tens of Thousands of Viruses from Human Metagenomes Reveals Hidden Associations with Chronic Diseases.</title>
        <authorList>
            <person name="Tisza M.J."/>
            <person name="Buck C.B."/>
        </authorList>
    </citation>
    <scope>NUCLEOTIDE SEQUENCE</scope>
    <source>
        <strain evidence="1">Ctxdc10</strain>
    </source>
</reference>
<organism evidence="1">
    <name type="scientific">Siphoviridae sp. ctxdc10</name>
    <dbReference type="NCBI Taxonomy" id="2825740"/>
    <lineage>
        <taxon>Viruses</taxon>
        <taxon>Duplodnaviria</taxon>
        <taxon>Heunggongvirae</taxon>
        <taxon>Uroviricota</taxon>
        <taxon>Caudoviricetes</taxon>
    </lineage>
</organism>
<name>A0A8S5TSK8_9CAUD</name>
<dbReference type="EMBL" id="BK015918">
    <property type="protein sequence ID" value="DAF85171.1"/>
    <property type="molecule type" value="Genomic_DNA"/>
</dbReference>
<proteinExistence type="predicted"/>
<accession>A0A8S5TSK8</accession>